<dbReference type="RefSeq" id="WP_187537548.1">
    <property type="nucleotide sequence ID" value="NZ_BAABJT010000001.1"/>
</dbReference>
<protein>
    <submittedName>
        <fullName evidence="3">PilZ domain-containing protein</fullName>
    </submittedName>
</protein>
<dbReference type="Gene3D" id="2.40.10.220">
    <property type="entry name" value="predicted glycosyltransferase like domains"/>
    <property type="match status" value="1"/>
</dbReference>
<feature type="compositionally biased region" description="Basic and acidic residues" evidence="1">
    <location>
        <begin position="21"/>
        <end position="36"/>
    </location>
</feature>
<keyword evidence="4" id="KW-1185">Reference proteome</keyword>
<accession>A0A7G9SGI1</accession>
<feature type="region of interest" description="Disordered" evidence="1">
    <location>
        <begin position="1"/>
        <end position="36"/>
    </location>
</feature>
<dbReference type="InterPro" id="IPR009875">
    <property type="entry name" value="PilZ_domain"/>
</dbReference>
<evidence type="ECO:0000313" key="4">
    <source>
        <dbReference type="Proteomes" id="UP000515971"/>
    </source>
</evidence>
<name>A0A7G9SGI1_9SPHN</name>
<sequence length="283" mass="31399">MLASKKPRGAKADMLNSVSVAREETRRGDTRAGDRHRLPQEQVRVAYNGKSHDVQLINLSGGGAMVEGDFAPLLWDRVDLHLGGDGVIECAVRWLRDDRVGLEFAHETRLECSADERASVLRETINRSFPDIAFETSDEEPAPAAPEPAAIEDGRRERRHPLIWSGIIHHDYQSTPVRLRNISSTGALIECEQSLRVGAEPLLDLGDAGQVFATVTWRIGDQAGLKFQKHFDLAQLARAKPQVASKSWNAPTYLTSEPAAGDTPWGRMSLSELRDELEGFMKR</sequence>
<dbReference type="KEGG" id="slut:H9L13_09920"/>
<evidence type="ECO:0000256" key="1">
    <source>
        <dbReference type="SAM" id="MobiDB-lite"/>
    </source>
</evidence>
<feature type="domain" description="PilZ" evidence="2">
    <location>
        <begin position="40"/>
        <end position="107"/>
    </location>
</feature>
<dbReference type="SUPFAM" id="SSF141371">
    <property type="entry name" value="PilZ domain-like"/>
    <property type="match status" value="2"/>
</dbReference>
<dbReference type="Pfam" id="PF07238">
    <property type="entry name" value="PilZ"/>
    <property type="match status" value="2"/>
</dbReference>
<dbReference type="Proteomes" id="UP000515971">
    <property type="component" value="Chromosome"/>
</dbReference>
<organism evidence="3 4">
    <name type="scientific">Sphingomonas lutea</name>
    <dbReference type="NCBI Taxonomy" id="1045317"/>
    <lineage>
        <taxon>Bacteria</taxon>
        <taxon>Pseudomonadati</taxon>
        <taxon>Pseudomonadota</taxon>
        <taxon>Alphaproteobacteria</taxon>
        <taxon>Sphingomonadales</taxon>
        <taxon>Sphingomonadaceae</taxon>
        <taxon>Sphingomonas</taxon>
    </lineage>
</organism>
<proteinExistence type="predicted"/>
<dbReference type="AlphaFoldDB" id="A0A7G9SGI1"/>
<evidence type="ECO:0000313" key="3">
    <source>
        <dbReference type="EMBL" id="QNN66956.1"/>
    </source>
</evidence>
<reference evidence="3 4" key="1">
    <citation type="submission" date="2020-08" db="EMBL/GenBank/DDBJ databases">
        <title>Genome sequence of Sphingomonas lutea KCTC 23642T.</title>
        <authorList>
            <person name="Hyun D.-W."/>
            <person name="Bae J.-W."/>
        </authorList>
    </citation>
    <scope>NUCLEOTIDE SEQUENCE [LARGE SCALE GENOMIC DNA]</scope>
    <source>
        <strain evidence="3 4">KCTC 23642</strain>
    </source>
</reference>
<dbReference type="EMBL" id="CP060718">
    <property type="protein sequence ID" value="QNN66956.1"/>
    <property type="molecule type" value="Genomic_DNA"/>
</dbReference>
<gene>
    <name evidence="3" type="ORF">H9L13_09920</name>
</gene>
<dbReference type="GO" id="GO:0035438">
    <property type="term" value="F:cyclic-di-GMP binding"/>
    <property type="evidence" value="ECO:0007669"/>
    <property type="project" value="InterPro"/>
</dbReference>
<evidence type="ECO:0000259" key="2">
    <source>
        <dbReference type="Pfam" id="PF07238"/>
    </source>
</evidence>
<feature type="domain" description="PilZ" evidence="2">
    <location>
        <begin position="155"/>
        <end position="235"/>
    </location>
</feature>